<gene>
    <name evidence="1" type="ORF">DFR56_105115</name>
</gene>
<evidence type="ECO:0000313" key="1">
    <source>
        <dbReference type="EMBL" id="PXW87473.1"/>
    </source>
</evidence>
<dbReference type="AlphaFoldDB" id="A0A2V3VZH8"/>
<comment type="caution">
    <text evidence="1">The sequence shown here is derived from an EMBL/GenBank/DDBJ whole genome shotgun (WGS) entry which is preliminary data.</text>
</comment>
<keyword evidence="2" id="KW-1185">Reference proteome</keyword>
<reference evidence="1 2" key="1">
    <citation type="submission" date="2018-05" db="EMBL/GenBank/DDBJ databases">
        <title>Genomic Encyclopedia of Type Strains, Phase IV (KMG-IV): sequencing the most valuable type-strain genomes for metagenomic binning, comparative biology and taxonomic classification.</title>
        <authorList>
            <person name="Goeker M."/>
        </authorList>
    </citation>
    <scope>NUCLEOTIDE SEQUENCE [LARGE SCALE GENOMIC DNA]</scope>
    <source>
        <strain evidence="1 2">DSM 28556</strain>
    </source>
</reference>
<protein>
    <submittedName>
        <fullName evidence="1">Uncharacterized protein</fullName>
    </submittedName>
</protein>
<dbReference type="EMBL" id="QJJQ01000005">
    <property type="protein sequence ID" value="PXW87473.1"/>
    <property type="molecule type" value="Genomic_DNA"/>
</dbReference>
<dbReference type="Proteomes" id="UP000247978">
    <property type="component" value="Unassembled WGS sequence"/>
</dbReference>
<evidence type="ECO:0000313" key="2">
    <source>
        <dbReference type="Proteomes" id="UP000247978"/>
    </source>
</evidence>
<accession>A0A2V3VZH8</accession>
<dbReference type="OrthoDB" id="2439510at2"/>
<dbReference type="RefSeq" id="WP_110395067.1">
    <property type="nucleotide sequence ID" value="NZ_JADIJL010000003.1"/>
</dbReference>
<organism evidence="1 2">
    <name type="scientific">Pseudogracilibacillus auburnensis</name>
    <dbReference type="NCBI Taxonomy" id="1494959"/>
    <lineage>
        <taxon>Bacteria</taxon>
        <taxon>Bacillati</taxon>
        <taxon>Bacillota</taxon>
        <taxon>Bacilli</taxon>
        <taxon>Bacillales</taxon>
        <taxon>Bacillaceae</taxon>
        <taxon>Pseudogracilibacillus</taxon>
    </lineage>
</organism>
<name>A0A2V3VZH8_9BACI</name>
<sequence length="161" mass="19071">MKEVRTESISFEKDLLKESFKKMEPNVKYEIQSLIYYPYLFHEYKVEKSGLINRVGQKTGCTIDGMNKIGALVDTAPTFIFKKIKEKYIMKRIVNNNEAIEIAEQFLFESIYSRMKIVKMPRLELQRQEEFYRPYWIVKGKGKLTSFYLTVDAVTGKYHPL</sequence>
<proteinExistence type="predicted"/>